<dbReference type="PROSITE" id="PS50893">
    <property type="entry name" value="ABC_TRANSPORTER_2"/>
    <property type="match status" value="1"/>
</dbReference>
<feature type="transmembrane region" description="Helical" evidence="10">
    <location>
        <begin position="1133"/>
        <end position="1154"/>
    </location>
</feature>
<dbReference type="GO" id="GO:0005524">
    <property type="term" value="F:ATP binding"/>
    <property type="evidence" value="ECO:0007669"/>
    <property type="project" value="UniProtKB-KW"/>
</dbReference>
<dbReference type="SMART" id="SM00382">
    <property type="entry name" value="AAA"/>
    <property type="match status" value="1"/>
</dbReference>
<dbReference type="GO" id="GO:0005319">
    <property type="term" value="F:lipid transporter activity"/>
    <property type="evidence" value="ECO:0007669"/>
    <property type="project" value="TreeGrafter"/>
</dbReference>
<feature type="transmembrane region" description="Helical" evidence="10">
    <location>
        <begin position="54"/>
        <end position="72"/>
    </location>
</feature>
<evidence type="ECO:0000256" key="5">
    <source>
        <dbReference type="ARBA" id="ARBA00022737"/>
    </source>
</evidence>
<feature type="transmembrane region" description="Helical" evidence="10">
    <location>
        <begin position="1198"/>
        <end position="1221"/>
    </location>
</feature>
<keyword evidence="6" id="KW-0547">Nucleotide-binding</keyword>
<evidence type="ECO:0000256" key="7">
    <source>
        <dbReference type="ARBA" id="ARBA00022840"/>
    </source>
</evidence>
<dbReference type="InterPro" id="IPR003439">
    <property type="entry name" value="ABC_transporter-like_ATP-bd"/>
</dbReference>
<keyword evidence="8 10" id="KW-1133">Transmembrane helix</keyword>
<dbReference type="PROSITE" id="PS00211">
    <property type="entry name" value="ABC_TRANSPORTER_1"/>
    <property type="match status" value="1"/>
</dbReference>
<evidence type="ECO:0000256" key="6">
    <source>
        <dbReference type="ARBA" id="ARBA00022741"/>
    </source>
</evidence>
<dbReference type="InterPro" id="IPR027417">
    <property type="entry name" value="P-loop_NTPase"/>
</dbReference>
<sequence length="1376" mass="153386">MRCVSLNCCQMWIRHQTSHTVTCKETQDSQRNVNNFQKIKVLLWKMYILRKRHWIITILEFAVPIFVFWAVVHFKNLVPDDPKIVYDIYLKRYDELVVSGHYKVAYTPSSPLTDTLMEMVSAKLSTSGCSVNLVSRNNETEVVKWLRQQYNNDTTRQGVKNVTLDSSAVHPKGIGVIFLDLQDSKHLRYILRTTSGKLETTDSTRYGEQNGYSMNDYSYSGFITMQTAIDQAYLQAVYKIELTDGPYVGELPSIEYNVVDLVEMLLPTIVSLGFTFVMPSLLKEVVDEKRSGIKEMMKIMGLNAWVNWLNWLVYSFTVYLPVTLVITGLFVVDSGSGAPINASFILVWFLFLLFTLAFLVLVLAMSTFFTNGMVAMIIGEILWYGTTVLLHTFIVSFPDRFSLFINLLTCLCPSIALIWSFNTIRDFQKNGHHWTMSNLFDNRTGGGRVSVGLAAIMMVVDIVLYSLITWYIDSVKPGPYGIPKPYTFIFKRSNEEEGNENPPHVAASQSNYETTPANMKIGIKIEKLRKTYNQGKVVAVENIDLDIYEGNITALLGHNGAGKTTTMSILAGFFAPTRGKVIVKGKNIFDNMEEFRSSLGLCPQHNLLFSFFTIHEHLIFFGMLKGLSMSEAEHGGIALMSSLRIFSKRNEPIAKLSGGMKRKLCLAISLMGNPQVLILDEPTAGLDPESRRQVWDMLLASRGNRTTIISTHFMEEADVLGDRIAIMDHGRVSCYGTSMFLKKHFGTGYHLNITKMERAAEPPISRTVKEHVPEATVTMSSATQLNYNIGSDQRSRFPALFSALESQERDLGVIGTTIASTTLEDIFLKVAEGGKLSRTTNGHFEAAYSVGCHKKISGLALVVVQFKALVYKRVISRLRSWMSTLIFIVVPIALMAATVAKMMEQDYIAIQPNLMIGLSSFPKVCVAVSSDNLTVSGVVRDLVISGGAIYEPVPTGNDLNQYLAGKMNSSLVQYEKEMIIGFEVNNGITVGGFSQYFVHSLPLVLNMITNIILQLANTSSSITVYNHPLTIKTVEDACDLSSNAPVQVFSFPLHSIFVSLGLMFLTMNFISFPLKERVSRAKQLQLMTGVSPLLYWFTTFLCDAVMYLLTAPLMISMVYVLQTDWILSDSGYMGILVLLFVLFGASGIAFAYFFSFFVKSSVKASVLFIMFNLLTGTFGGGFLVILDSSYTDYGMLRHLLSFNPLFCMTSGLIHLLSVMYLDGTCLHCGKDCNTENPLTFLDGGPYAVHPHGINGFLVFLFVDAVIYYGLVLIIEYGIPIKIVHLMSTFGTKISSQPSLEDSDVSSERNQVLSPQKLQGLVLTGYINKSSILRVNDLGKKYNRKTTAVYGVSFHVEEGDCFGLLGVNGAGKTTTFK</sequence>
<keyword evidence="5" id="KW-0677">Repeat</keyword>
<dbReference type="Gene3D" id="3.40.50.300">
    <property type="entry name" value="P-loop containing nucleotide triphosphate hydrolases"/>
    <property type="match status" value="2"/>
</dbReference>
<feature type="transmembrane region" description="Helical" evidence="10">
    <location>
        <begin position="1051"/>
        <end position="1074"/>
    </location>
</feature>
<comment type="subcellular location">
    <subcellularLocation>
        <location evidence="1">Membrane</location>
        <topology evidence="1">Multi-pass membrane protein</topology>
    </subcellularLocation>
</comment>
<feature type="transmembrane region" description="Helical" evidence="10">
    <location>
        <begin position="1094"/>
        <end position="1121"/>
    </location>
</feature>
<dbReference type="GO" id="GO:0140359">
    <property type="term" value="F:ABC-type transporter activity"/>
    <property type="evidence" value="ECO:0007669"/>
    <property type="project" value="InterPro"/>
</dbReference>
<dbReference type="Pfam" id="PF12698">
    <property type="entry name" value="ABC2_membrane_3"/>
    <property type="match status" value="2"/>
</dbReference>
<dbReference type="SUPFAM" id="SSF52540">
    <property type="entry name" value="P-loop containing nucleoside triphosphate hydrolases"/>
    <property type="match status" value="2"/>
</dbReference>
<feature type="transmembrane region" description="Helical" evidence="10">
    <location>
        <begin position="344"/>
        <end position="369"/>
    </location>
</feature>
<dbReference type="Pfam" id="PF00005">
    <property type="entry name" value="ABC_tran"/>
    <property type="match status" value="1"/>
</dbReference>
<feature type="transmembrane region" description="Helical" evidence="10">
    <location>
        <begin position="264"/>
        <end position="286"/>
    </location>
</feature>
<evidence type="ECO:0000259" key="11">
    <source>
        <dbReference type="PROSITE" id="PS50893"/>
    </source>
</evidence>
<feature type="non-terminal residue" evidence="12">
    <location>
        <position position="1376"/>
    </location>
</feature>
<keyword evidence="9 10" id="KW-0472">Membrane</keyword>
<dbReference type="InterPro" id="IPR013525">
    <property type="entry name" value="ABC2_TM"/>
</dbReference>
<evidence type="ECO:0000256" key="8">
    <source>
        <dbReference type="ARBA" id="ARBA00022989"/>
    </source>
</evidence>
<proteinExistence type="inferred from homology"/>
<feature type="transmembrane region" description="Helical" evidence="10">
    <location>
        <begin position="445"/>
        <end position="472"/>
    </location>
</feature>
<evidence type="ECO:0000256" key="3">
    <source>
        <dbReference type="ARBA" id="ARBA00022448"/>
    </source>
</evidence>
<evidence type="ECO:0000256" key="2">
    <source>
        <dbReference type="ARBA" id="ARBA00008869"/>
    </source>
</evidence>
<evidence type="ECO:0000256" key="4">
    <source>
        <dbReference type="ARBA" id="ARBA00022692"/>
    </source>
</evidence>
<dbReference type="InterPro" id="IPR017871">
    <property type="entry name" value="ABC_transporter-like_CS"/>
</dbReference>
<gene>
    <name evidence="12" type="ORF">g.43626</name>
</gene>
<feature type="transmembrane region" description="Helical" evidence="10">
    <location>
        <begin position="381"/>
        <end position="397"/>
    </location>
</feature>
<evidence type="ECO:0000256" key="1">
    <source>
        <dbReference type="ARBA" id="ARBA00004141"/>
    </source>
</evidence>
<dbReference type="PANTHER" id="PTHR19229">
    <property type="entry name" value="ATP-BINDING CASSETTE TRANSPORTER SUBFAMILY A ABCA"/>
    <property type="match status" value="1"/>
</dbReference>
<protein>
    <recommendedName>
        <fullName evidence="11">ABC transporter domain-containing protein</fullName>
    </recommendedName>
</protein>
<comment type="similarity">
    <text evidence="2">Belongs to the ABC transporter superfamily. ABCA family.</text>
</comment>
<dbReference type="FunFam" id="3.40.50.300:FF:000933">
    <property type="entry name" value="ABC transporter A family member 7"/>
    <property type="match status" value="1"/>
</dbReference>
<feature type="transmembrane region" description="Helical" evidence="10">
    <location>
        <begin position="881"/>
        <end position="900"/>
    </location>
</feature>
<keyword evidence="7" id="KW-0067">ATP-binding</keyword>
<accession>A0A1B6MNY8</accession>
<dbReference type="PANTHER" id="PTHR19229:SF36">
    <property type="entry name" value="ATP-BINDING CASSETTE SUB-FAMILY A MEMBER 2"/>
    <property type="match status" value="1"/>
</dbReference>
<feature type="transmembrane region" description="Helical" evidence="10">
    <location>
        <begin position="1256"/>
        <end position="1278"/>
    </location>
</feature>
<feature type="transmembrane region" description="Helical" evidence="10">
    <location>
        <begin position="403"/>
        <end position="424"/>
    </location>
</feature>
<evidence type="ECO:0000256" key="9">
    <source>
        <dbReference type="ARBA" id="ARBA00023136"/>
    </source>
</evidence>
<dbReference type="GO" id="GO:0016887">
    <property type="term" value="F:ATP hydrolysis activity"/>
    <property type="evidence" value="ECO:0007669"/>
    <property type="project" value="InterPro"/>
</dbReference>
<dbReference type="InterPro" id="IPR003593">
    <property type="entry name" value="AAA+_ATPase"/>
</dbReference>
<keyword evidence="4 10" id="KW-0812">Transmembrane</keyword>
<organism evidence="12">
    <name type="scientific">Graphocephala atropunctata</name>
    <dbReference type="NCBI Taxonomy" id="36148"/>
    <lineage>
        <taxon>Eukaryota</taxon>
        <taxon>Metazoa</taxon>
        <taxon>Ecdysozoa</taxon>
        <taxon>Arthropoda</taxon>
        <taxon>Hexapoda</taxon>
        <taxon>Insecta</taxon>
        <taxon>Pterygota</taxon>
        <taxon>Neoptera</taxon>
        <taxon>Paraneoptera</taxon>
        <taxon>Hemiptera</taxon>
        <taxon>Auchenorrhyncha</taxon>
        <taxon>Membracoidea</taxon>
        <taxon>Cicadellidae</taxon>
        <taxon>Cicadellinae</taxon>
        <taxon>Cicadellini</taxon>
        <taxon>Graphocephala</taxon>
    </lineage>
</organism>
<dbReference type="InterPro" id="IPR026082">
    <property type="entry name" value="ABCA"/>
</dbReference>
<dbReference type="EMBL" id="GEBQ01002309">
    <property type="protein sequence ID" value="JAT37668.1"/>
    <property type="molecule type" value="Transcribed_RNA"/>
</dbReference>
<keyword evidence="3" id="KW-0813">Transport</keyword>
<name>A0A1B6MNY8_9HEMI</name>
<evidence type="ECO:0000313" key="12">
    <source>
        <dbReference type="EMBL" id="JAT37668.1"/>
    </source>
</evidence>
<feature type="transmembrane region" description="Helical" evidence="10">
    <location>
        <begin position="307"/>
        <end position="332"/>
    </location>
</feature>
<dbReference type="CDD" id="cd03263">
    <property type="entry name" value="ABC_subfamily_A"/>
    <property type="match status" value="1"/>
</dbReference>
<feature type="domain" description="ABC transporter" evidence="11">
    <location>
        <begin position="523"/>
        <end position="754"/>
    </location>
</feature>
<dbReference type="GO" id="GO:0016020">
    <property type="term" value="C:membrane"/>
    <property type="evidence" value="ECO:0007669"/>
    <property type="project" value="UniProtKB-SubCell"/>
</dbReference>
<feature type="transmembrane region" description="Helical" evidence="10">
    <location>
        <begin position="1166"/>
        <end position="1186"/>
    </location>
</feature>
<reference evidence="12" key="1">
    <citation type="submission" date="2015-11" db="EMBL/GenBank/DDBJ databases">
        <title>De novo transcriptome assembly of four potential Pierce s Disease insect vectors from Arizona vineyards.</title>
        <authorList>
            <person name="Tassone E.E."/>
        </authorList>
    </citation>
    <scope>NUCLEOTIDE SEQUENCE</scope>
</reference>
<evidence type="ECO:0000256" key="10">
    <source>
        <dbReference type="SAM" id="Phobius"/>
    </source>
</evidence>